<dbReference type="InterPro" id="IPR027806">
    <property type="entry name" value="HARBI1_dom"/>
</dbReference>
<reference evidence="9" key="2">
    <citation type="journal article" date="2023" name="Science">
        <title>Genomic signatures of disease resistance in endangered staghorn corals.</title>
        <authorList>
            <person name="Vollmer S.V."/>
            <person name="Selwyn J.D."/>
            <person name="Despard B.A."/>
            <person name="Roesel C.L."/>
        </authorList>
    </citation>
    <scope>NUCLEOTIDE SEQUENCE</scope>
    <source>
        <strain evidence="9">K2</strain>
    </source>
</reference>
<dbReference type="SUPFAM" id="SSF57716">
    <property type="entry name" value="Glucocorticoid receptor-like (DNA-binding domain)"/>
    <property type="match status" value="1"/>
</dbReference>
<sequence>MLHYNCCVPHCTNSFRNAPYLHYYRIPKDPDVRKKYVVLIRNETLKVNCESTRICSAHFDGGEKLSRTHLPSIFPWTKQMVARRELKRVSFEETQKIEQTKKRKTPLTELPLDALCQQSKENFSVDDTSTSVEIQTSLTGDLLNNLHDSLRTREQEIAKLKEEIHRLEKENKNIKEMNSKFQQEMKSLKHALDNNRFDIDQYKDKDDDISFYTGFPDYKTLILCYKTVEQSARNISYEHKRTTLDSNVGRPRVLTKFQEFILVMLRLRLGLFENDLAHRFKVCRSTVSKVVNAWIPFLRREFEPLIAIPQREVLQYYMPESFKKLLPNVTVIVDCTEFEMERPSALDSQSACYSSYKSRTTMKSMLGITPSGVLCFVSDLFPGSTSDKEITVLSGFLEKLNHGDQVMADKGFNCQDELASVGATLVIPTFLDKKVQFSSKETNHNKVVASLRVHVERLMERIKNWHIFDRKIPIIITLAPIASDMLVVVSALTNFHPPLIN</sequence>
<proteinExistence type="predicted"/>
<dbReference type="PANTHER" id="PTHR23080:SF133">
    <property type="entry name" value="SI:CH211-262I1.5-RELATED"/>
    <property type="match status" value="1"/>
</dbReference>
<feature type="domain" description="THAP-type" evidence="8">
    <location>
        <begin position="1"/>
        <end position="74"/>
    </location>
</feature>
<evidence type="ECO:0000256" key="1">
    <source>
        <dbReference type="ARBA" id="ARBA00001968"/>
    </source>
</evidence>
<keyword evidence="5 6" id="KW-0238">DNA-binding</keyword>
<comment type="cofactor">
    <cofactor evidence="1">
        <name>a divalent metal cation</name>
        <dbReference type="ChEBI" id="CHEBI:60240"/>
    </cofactor>
</comment>
<reference evidence="9" key="1">
    <citation type="journal article" date="2023" name="G3 (Bethesda)">
        <title>Whole genome assembly and annotation of the endangered Caribbean coral Acropora cervicornis.</title>
        <authorList>
            <person name="Selwyn J.D."/>
            <person name="Vollmer S.V."/>
        </authorList>
    </citation>
    <scope>NUCLEOTIDE SEQUENCE</scope>
    <source>
        <strain evidence="9">K2</strain>
    </source>
</reference>
<organism evidence="9 10">
    <name type="scientific">Acropora cervicornis</name>
    <name type="common">Staghorn coral</name>
    <dbReference type="NCBI Taxonomy" id="6130"/>
    <lineage>
        <taxon>Eukaryota</taxon>
        <taxon>Metazoa</taxon>
        <taxon>Cnidaria</taxon>
        <taxon>Anthozoa</taxon>
        <taxon>Hexacorallia</taxon>
        <taxon>Scleractinia</taxon>
        <taxon>Astrocoeniina</taxon>
        <taxon>Acroporidae</taxon>
        <taxon>Acropora</taxon>
    </lineage>
</organism>
<dbReference type="PROSITE" id="PS50950">
    <property type="entry name" value="ZF_THAP"/>
    <property type="match status" value="1"/>
</dbReference>
<dbReference type="GO" id="GO:0008270">
    <property type="term" value="F:zinc ion binding"/>
    <property type="evidence" value="ECO:0007669"/>
    <property type="project" value="UniProtKB-KW"/>
</dbReference>
<dbReference type="Pfam" id="PF13613">
    <property type="entry name" value="HTH_Tnp_4"/>
    <property type="match status" value="1"/>
</dbReference>
<evidence type="ECO:0000256" key="6">
    <source>
        <dbReference type="PROSITE-ProRule" id="PRU00309"/>
    </source>
</evidence>
<dbReference type="Proteomes" id="UP001249851">
    <property type="component" value="Unassembled WGS sequence"/>
</dbReference>
<evidence type="ECO:0000256" key="2">
    <source>
        <dbReference type="ARBA" id="ARBA00022723"/>
    </source>
</evidence>
<evidence type="ECO:0000313" key="10">
    <source>
        <dbReference type="Proteomes" id="UP001249851"/>
    </source>
</evidence>
<keyword evidence="2" id="KW-0479">Metal-binding</keyword>
<feature type="coiled-coil region" evidence="7">
    <location>
        <begin position="143"/>
        <end position="191"/>
    </location>
</feature>
<dbReference type="InterPro" id="IPR027805">
    <property type="entry name" value="Transposase_HTH_dom"/>
</dbReference>
<dbReference type="PANTHER" id="PTHR23080">
    <property type="entry name" value="THAP DOMAIN PROTEIN"/>
    <property type="match status" value="1"/>
</dbReference>
<evidence type="ECO:0000256" key="7">
    <source>
        <dbReference type="SAM" id="Coils"/>
    </source>
</evidence>
<dbReference type="InterPro" id="IPR006612">
    <property type="entry name" value="THAP_Znf"/>
</dbReference>
<gene>
    <name evidence="9" type="ORF">P5673_016483</name>
</gene>
<dbReference type="Pfam" id="PF05485">
    <property type="entry name" value="THAP"/>
    <property type="match status" value="1"/>
</dbReference>
<accession>A0AAD9V4A9</accession>
<keyword evidence="4" id="KW-0862">Zinc</keyword>
<dbReference type="EMBL" id="JARQWQ010000035">
    <property type="protein sequence ID" value="KAK2560716.1"/>
    <property type="molecule type" value="Genomic_DNA"/>
</dbReference>
<name>A0AAD9V4A9_ACRCE</name>
<protein>
    <submittedName>
        <fullName evidence="9">THAP domain-containing protein 11</fullName>
    </submittedName>
</protein>
<dbReference type="SMART" id="SM00980">
    <property type="entry name" value="THAP"/>
    <property type="match status" value="1"/>
</dbReference>
<dbReference type="GO" id="GO:0003677">
    <property type="term" value="F:DNA binding"/>
    <property type="evidence" value="ECO:0007669"/>
    <property type="project" value="UniProtKB-UniRule"/>
</dbReference>
<evidence type="ECO:0000256" key="4">
    <source>
        <dbReference type="ARBA" id="ARBA00022833"/>
    </source>
</evidence>
<dbReference type="AlphaFoldDB" id="A0AAD9V4A9"/>
<evidence type="ECO:0000256" key="5">
    <source>
        <dbReference type="ARBA" id="ARBA00023125"/>
    </source>
</evidence>
<keyword evidence="7" id="KW-0175">Coiled coil</keyword>
<comment type="caution">
    <text evidence="9">The sequence shown here is derived from an EMBL/GenBank/DDBJ whole genome shotgun (WGS) entry which is preliminary data.</text>
</comment>
<keyword evidence="10" id="KW-1185">Reference proteome</keyword>
<keyword evidence="3 6" id="KW-0863">Zinc-finger</keyword>
<dbReference type="Pfam" id="PF13359">
    <property type="entry name" value="DDE_Tnp_4"/>
    <property type="match status" value="1"/>
</dbReference>
<evidence type="ECO:0000259" key="8">
    <source>
        <dbReference type="PROSITE" id="PS50950"/>
    </source>
</evidence>
<evidence type="ECO:0000313" key="9">
    <source>
        <dbReference type="EMBL" id="KAK2560716.1"/>
    </source>
</evidence>
<evidence type="ECO:0000256" key="3">
    <source>
        <dbReference type="ARBA" id="ARBA00022771"/>
    </source>
</evidence>